<protein>
    <submittedName>
        <fullName evidence="1">S1C family serine protease</fullName>
        <ecNumber evidence="1">3.4.21.-</ecNumber>
    </submittedName>
</protein>
<dbReference type="Gene3D" id="2.40.10.10">
    <property type="entry name" value="Trypsin-like serine proteases"/>
    <property type="match status" value="2"/>
</dbReference>
<dbReference type="SUPFAM" id="SSF50494">
    <property type="entry name" value="Trypsin-like serine proteases"/>
    <property type="match status" value="1"/>
</dbReference>
<keyword evidence="1" id="KW-0378">Hydrolase</keyword>
<keyword evidence="2" id="KW-1185">Reference proteome</keyword>
<dbReference type="InterPro" id="IPR043504">
    <property type="entry name" value="Peptidase_S1_PA_chymotrypsin"/>
</dbReference>
<geneLocation type="plasmid" evidence="1 2">
    <name>unnamed2</name>
</geneLocation>
<accession>A0ABZ1E6S0</accession>
<gene>
    <name evidence="1" type="ORF">RPE78_16305</name>
</gene>
<keyword evidence="1" id="KW-0645">Protease</keyword>
<keyword evidence="1" id="KW-0614">Plasmid</keyword>
<evidence type="ECO:0000313" key="1">
    <source>
        <dbReference type="EMBL" id="WRY35784.1"/>
    </source>
</evidence>
<dbReference type="EMBL" id="CP135445">
    <property type="protein sequence ID" value="WRY35784.1"/>
    <property type="molecule type" value="Genomic_DNA"/>
</dbReference>
<name>A0ABZ1E6S0_9RHOB</name>
<reference evidence="1 2" key="1">
    <citation type="submission" date="2023-09" db="EMBL/GenBank/DDBJ databases">
        <title>Thioclava shenzhenensis sp. nov., a multidrug resistant bacteria-antagonizing species isolated from coastal seawater.</title>
        <authorList>
            <person name="Long M."/>
        </authorList>
    </citation>
    <scope>NUCLEOTIDE SEQUENCE [LARGE SCALE GENOMIC DNA]</scope>
    <source>
        <strain evidence="1 2">FTW29</strain>
        <plasmid evidence="1 2">unnamed2</plasmid>
    </source>
</reference>
<evidence type="ECO:0000313" key="2">
    <source>
        <dbReference type="Proteomes" id="UP001623290"/>
    </source>
</evidence>
<dbReference type="PANTHER" id="PTHR43019:SF23">
    <property type="entry name" value="PROTEASE DO-LIKE 5, CHLOROPLASTIC"/>
    <property type="match status" value="1"/>
</dbReference>
<dbReference type="RefSeq" id="WP_330629529.1">
    <property type="nucleotide sequence ID" value="NZ_CP135445.1"/>
</dbReference>
<organism evidence="1 2">
    <name type="scientific">Thioclava litoralis</name>
    <dbReference type="NCBI Taxonomy" id="3076557"/>
    <lineage>
        <taxon>Bacteria</taxon>
        <taxon>Pseudomonadati</taxon>
        <taxon>Pseudomonadota</taxon>
        <taxon>Alphaproteobacteria</taxon>
        <taxon>Rhodobacterales</taxon>
        <taxon>Paracoccaceae</taxon>
        <taxon>Thioclava</taxon>
    </lineage>
</organism>
<dbReference type="GO" id="GO:0008233">
    <property type="term" value="F:peptidase activity"/>
    <property type="evidence" value="ECO:0007669"/>
    <property type="project" value="UniProtKB-KW"/>
</dbReference>
<dbReference type="InterPro" id="IPR009003">
    <property type="entry name" value="Peptidase_S1_PA"/>
</dbReference>
<sequence length="458" mass="48550">MLETFDARDLTADELRYLQAGLALQGVYSGMIDGKWGAGSNRSLKAYMRQADLGLDLENPPNLAPVAVVAATVSRFVEEGWRRHYFGSSDLSFLVPMNEMRLVTRSDGHGIDLVDDHSSLGVSLFQVDLEMTVGFHDYVAQNSQGTPYTVRKDRLWITSGRGRDGETLYVRSDYVAAGHWSTLLVRARDEDGGAFAVVTGSILPYQGPDMFLPEDGELLEGTAAFFAAMEEEDEPAVTGEVAQRPLEAEPDAPEPAHAGTGTGFAVAADGMILTNAHVAGDCRAISVDGTPATLVGKDESFDLALVQVQGVTGLPVAEFAMRPAGLNSDVTVAGYPLAGLLGGLNVTRGSVTSVKGLSGDGSRMQISAPVQPGNSGGPVSDARGQIVGVVVAKLDAQVIQNEIGDIPQNVNFAIRGEIVKLFLAQNGVEPVLADGADALPPEELAKRLQKVTHFIRCE</sequence>
<dbReference type="EC" id="3.4.21.-" evidence="1"/>
<dbReference type="GO" id="GO:0006508">
    <property type="term" value="P:proteolysis"/>
    <property type="evidence" value="ECO:0007669"/>
    <property type="project" value="UniProtKB-KW"/>
</dbReference>
<proteinExistence type="predicted"/>
<dbReference type="Pfam" id="PF13365">
    <property type="entry name" value="Trypsin_2"/>
    <property type="match status" value="1"/>
</dbReference>
<dbReference type="PANTHER" id="PTHR43019">
    <property type="entry name" value="SERINE ENDOPROTEASE DEGS"/>
    <property type="match status" value="1"/>
</dbReference>
<dbReference type="Proteomes" id="UP001623290">
    <property type="component" value="Plasmid unnamed2"/>
</dbReference>